<dbReference type="EMBL" id="CP071793">
    <property type="protein sequence ID" value="QTD49965.1"/>
    <property type="molecule type" value="Genomic_DNA"/>
</dbReference>
<feature type="domain" description="Histidine kinase" evidence="8">
    <location>
        <begin position="1382"/>
        <end position="1562"/>
    </location>
</feature>
<evidence type="ECO:0000313" key="10">
    <source>
        <dbReference type="EMBL" id="QTD49965.1"/>
    </source>
</evidence>
<evidence type="ECO:0000259" key="9">
    <source>
        <dbReference type="PROSITE" id="PS50110"/>
    </source>
</evidence>
<dbReference type="GO" id="GO:0000155">
    <property type="term" value="F:phosphorelay sensor kinase activity"/>
    <property type="evidence" value="ECO:0007669"/>
    <property type="project" value="InterPro"/>
</dbReference>
<evidence type="ECO:0000259" key="8">
    <source>
        <dbReference type="PROSITE" id="PS50109"/>
    </source>
</evidence>
<dbReference type="InterPro" id="IPR013783">
    <property type="entry name" value="Ig-like_fold"/>
</dbReference>
<feature type="signal peptide" evidence="7">
    <location>
        <begin position="1"/>
        <end position="24"/>
    </location>
</feature>
<keyword evidence="6" id="KW-0812">Transmembrane</keyword>
<keyword evidence="7" id="KW-0732">Signal</keyword>
<dbReference type="InterPro" id="IPR011006">
    <property type="entry name" value="CheY-like_superfamily"/>
</dbReference>
<dbReference type="RefSeq" id="WP_237379596.1">
    <property type="nucleotide sequence ID" value="NZ_CP071793.1"/>
</dbReference>
<dbReference type="Pfam" id="PF00072">
    <property type="entry name" value="Response_reg"/>
    <property type="match status" value="1"/>
</dbReference>
<feature type="chain" id="PRO_5035235940" description="histidine kinase" evidence="7">
    <location>
        <begin position="25"/>
        <end position="1579"/>
    </location>
</feature>
<dbReference type="Gene3D" id="1.10.287.130">
    <property type="match status" value="1"/>
</dbReference>
<accession>A0A8A4TTV5</accession>
<feature type="coiled-coil region" evidence="5">
    <location>
        <begin position="847"/>
        <end position="874"/>
    </location>
</feature>
<dbReference type="Gene3D" id="2.60.40.10">
    <property type="entry name" value="Immunoglobulins"/>
    <property type="match status" value="1"/>
</dbReference>
<dbReference type="InterPro" id="IPR011123">
    <property type="entry name" value="Y_Y_Y"/>
</dbReference>
<sequence>MGLSSALCVLWALLSTCGISMLHASNPALHFSHLNVEDGLSNSSVHTVLQDRWGFLWIGTEDGLNRFDGNEMRVYKYDPGDADSLSDSYVHALFEDKDGQLWIGTFGGGLCRYEPQTDSFVRFQFDPDDPNSLSNNYVTHIAADREGNLWIGTMGGGISLLMRGGESFLNIRYEKQKDRGLFSNEIWTLLFDRRGHLWVGTYDGIGLLPHASLAKVRAGNAHFHQFGEGPGLLSDKRVRALLEDRDGVIWVGTFEGGLNRVAFRVEDQTAPVLDIRAYRKSDRVFSIQHEDVRALLQDRDGNIWVGTDGGGLHLFHTGRERFYHYRYHRENPTSIGSNRILSLYQDASDLIWIGTSAGGISRLDLKKSQFKHWRQGREGSPGLSDDFVKAVYQDSKGYLWVGTTQGLNRIPVGGDPVSSVDLETSELVVYKHRPGGDKGLGHNFVRAIVEDKDGYLWAGTWGGGLTRIETESGQTLWFKSQATDASTLSNNFVRSLFVDFEDNLWVGTSNGLNRYDSVDERFTRYRFDEADLANFGSNRISSMYQDRRGTLWLGSDGGLILFDPQSGRHHTYRHDPHDPTSLSNNRVRAVASLGNEVLWVGTAGGGLNRLDLENGTYRHFSEHDGLPNDIVCGLLFQGADYLWISTNQGLSRFDILNESFTNFTTKEGLHHNEYNTGAFFKNHLGEMFYGGVEGLTFFHPGRLKLNTHVPNVAITKFLLGGKPLSVPLHPSERRELVLPHSRNAFTFEFAVLDFTDPEKNKYAFKMEGFEEEWNYQGSIRRINYTNIDPGTYVFRVKGANNNGVWNEVGTSWSLVIVPPWWRTRLAFFLYFILMGTALFGLFHLYNLRRERSHRQALELAARDLEREHGVAERLRHVDRLKDEFLANTSHELRTPLNGIMGIVESLIDGVTGELPPKTVANLSMVLGSAKRLSNLVNDILDYSKLKERTIELDLKPVDMHSLVDVVLLLSKPMAQKKGLRLINAIEVDLVPVAGDENRLQQILHNLVGNAIKFTDRGCVTVSAQVSGAWLLVSVADTGIGIPSDRQRGIFSSFEQVHGSMERLHGGTGLGLAITKQLVELHKGRIWVESEAGKGATFRFTVPLSKEKKVEMEEIEAQLADLKHLQAGDHEGEVIAEYTRTGVQLEKAEDDYTILIVDDEPVNLQVLVNLLSLNQYRIVQASSGEQALAVVNQKNVPVDLVILDVMMPKMSGYQVCRELRHQYDHHELPVILLTARGQVDDMAIGFEAGANDFITKPVTKEELIPRIQTQLRFHDFRRDLASARQAVEAGAFAEENAKFATSILHNIGNVLNSLKVSAQQTLHKLEYSKVHRLEQAGNMLKEHEHDWARWMAEDPKGKLLPAYFMKIGSILSQENAFLSKQLEDMNKKTDLMQDIIEMQQRHAKQSTEKSDRFDLVALVFECCRIMEESFKRRNIDVRIPFDREWSVMVEAQRIHSIQIIMNVLKNAVEAMEETPEDRRRLELELITAPETNPVLTIRDHGVGISEQGLKRVFSHGYTTKRTGHGFGLHYCLDVMRQMGGDISVESEGEGKGALFRLEFAGSGSERAHSVPVSDSVGENE</sequence>
<dbReference type="Gene3D" id="3.30.565.10">
    <property type="entry name" value="Histidine kinase-like ATPase, C-terminal domain"/>
    <property type="match status" value="2"/>
</dbReference>
<reference evidence="10" key="1">
    <citation type="submission" date="2021-03" db="EMBL/GenBank/DDBJ databases">
        <title>Acanthopleuribacteraceae sp. M133.</title>
        <authorList>
            <person name="Wang G."/>
        </authorList>
    </citation>
    <scope>NUCLEOTIDE SEQUENCE</scope>
    <source>
        <strain evidence="10">M133</strain>
    </source>
</reference>
<dbReference type="InterPro" id="IPR003594">
    <property type="entry name" value="HATPase_dom"/>
</dbReference>
<evidence type="ECO:0000256" key="4">
    <source>
        <dbReference type="PROSITE-ProRule" id="PRU00169"/>
    </source>
</evidence>
<dbReference type="SUPFAM" id="SSF55874">
    <property type="entry name" value="ATPase domain of HSP90 chaperone/DNA topoisomerase II/histidine kinase"/>
    <property type="match status" value="2"/>
</dbReference>
<protein>
    <recommendedName>
        <fullName evidence="2">histidine kinase</fullName>
        <ecNumber evidence="2">2.7.13.3</ecNumber>
    </recommendedName>
</protein>
<organism evidence="10 11">
    <name type="scientific">Sulfidibacter corallicola</name>
    <dbReference type="NCBI Taxonomy" id="2818388"/>
    <lineage>
        <taxon>Bacteria</taxon>
        <taxon>Pseudomonadati</taxon>
        <taxon>Acidobacteriota</taxon>
        <taxon>Holophagae</taxon>
        <taxon>Acanthopleuribacterales</taxon>
        <taxon>Acanthopleuribacteraceae</taxon>
        <taxon>Sulfidibacter</taxon>
    </lineage>
</organism>
<dbReference type="CDD" id="cd16922">
    <property type="entry name" value="HATPase_EvgS-ArcB-TorS-like"/>
    <property type="match status" value="1"/>
</dbReference>
<feature type="domain" description="Histidine kinase" evidence="8">
    <location>
        <begin position="887"/>
        <end position="1105"/>
    </location>
</feature>
<keyword evidence="5" id="KW-0175">Coiled coil</keyword>
<dbReference type="Pfam" id="PF07495">
    <property type="entry name" value="Y_Y_Y"/>
    <property type="match status" value="1"/>
</dbReference>
<dbReference type="Pfam" id="PF00512">
    <property type="entry name" value="HisKA"/>
    <property type="match status" value="1"/>
</dbReference>
<dbReference type="SMART" id="SM00448">
    <property type="entry name" value="REC"/>
    <property type="match status" value="1"/>
</dbReference>
<dbReference type="SMART" id="SM00387">
    <property type="entry name" value="HATPase_c"/>
    <property type="match status" value="2"/>
</dbReference>
<evidence type="ECO:0000256" key="3">
    <source>
        <dbReference type="ARBA" id="ARBA00022553"/>
    </source>
</evidence>
<dbReference type="Gene3D" id="2.130.10.10">
    <property type="entry name" value="YVTN repeat-like/Quinoprotein amine dehydrogenase"/>
    <property type="match status" value="3"/>
</dbReference>
<keyword evidence="6" id="KW-0472">Membrane</keyword>
<dbReference type="EC" id="2.7.13.3" evidence="2"/>
<dbReference type="Gene3D" id="3.40.50.2300">
    <property type="match status" value="1"/>
</dbReference>
<keyword evidence="3 4" id="KW-0597">Phosphoprotein</keyword>
<dbReference type="SMART" id="SM00388">
    <property type="entry name" value="HisKA"/>
    <property type="match status" value="1"/>
</dbReference>
<feature type="domain" description="Response regulatory" evidence="9">
    <location>
        <begin position="1152"/>
        <end position="1270"/>
    </location>
</feature>
<dbReference type="InterPro" id="IPR004358">
    <property type="entry name" value="Sig_transdc_His_kin-like_C"/>
</dbReference>
<keyword evidence="6" id="KW-1133">Transmembrane helix</keyword>
<evidence type="ECO:0000256" key="5">
    <source>
        <dbReference type="SAM" id="Coils"/>
    </source>
</evidence>
<dbReference type="CDD" id="cd00082">
    <property type="entry name" value="HisKA"/>
    <property type="match status" value="1"/>
</dbReference>
<keyword evidence="11" id="KW-1185">Reference proteome</keyword>
<dbReference type="Proteomes" id="UP000663929">
    <property type="component" value="Chromosome"/>
</dbReference>
<dbReference type="SUPFAM" id="SSF63829">
    <property type="entry name" value="Calcium-dependent phosphotriesterase"/>
    <property type="match status" value="3"/>
</dbReference>
<evidence type="ECO:0000313" key="11">
    <source>
        <dbReference type="Proteomes" id="UP000663929"/>
    </source>
</evidence>
<feature type="transmembrane region" description="Helical" evidence="6">
    <location>
        <begin position="825"/>
        <end position="845"/>
    </location>
</feature>
<feature type="modified residue" description="4-aspartylphosphate" evidence="4">
    <location>
        <position position="1203"/>
    </location>
</feature>
<dbReference type="InterPro" id="IPR003661">
    <property type="entry name" value="HisK_dim/P_dom"/>
</dbReference>
<name>A0A8A4TTV5_SULCO</name>
<dbReference type="SUPFAM" id="SSF52172">
    <property type="entry name" value="CheY-like"/>
    <property type="match status" value="1"/>
</dbReference>
<dbReference type="InterPro" id="IPR001789">
    <property type="entry name" value="Sig_transdc_resp-reg_receiver"/>
</dbReference>
<dbReference type="PANTHER" id="PTHR43547">
    <property type="entry name" value="TWO-COMPONENT HISTIDINE KINASE"/>
    <property type="match status" value="1"/>
</dbReference>
<dbReference type="PROSITE" id="PS50110">
    <property type="entry name" value="RESPONSE_REGULATORY"/>
    <property type="match status" value="1"/>
</dbReference>
<evidence type="ECO:0000256" key="7">
    <source>
        <dbReference type="SAM" id="SignalP"/>
    </source>
</evidence>
<dbReference type="PANTHER" id="PTHR43547:SF2">
    <property type="entry name" value="HYBRID SIGNAL TRANSDUCTION HISTIDINE KINASE C"/>
    <property type="match status" value="1"/>
</dbReference>
<dbReference type="CDD" id="cd17574">
    <property type="entry name" value="REC_OmpR"/>
    <property type="match status" value="1"/>
</dbReference>
<evidence type="ECO:0000256" key="2">
    <source>
        <dbReference type="ARBA" id="ARBA00012438"/>
    </source>
</evidence>
<comment type="catalytic activity">
    <reaction evidence="1">
        <text>ATP + protein L-histidine = ADP + protein N-phospho-L-histidine.</text>
        <dbReference type="EC" id="2.7.13.3"/>
    </reaction>
</comment>
<dbReference type="InterPro" id="IPR036890">
    <property type="entry name" value="HATPase_C_sf"/>
</dbReference>
<dbReference type="Pfam" id="PF07494">
    <property type="entry name" value="Reg_prop"/>
    <property type="match status" value="11"/>
</dbReference>
<evidence type="ECO:0000256" key="1">
    <source>
        <dbReference type="ARBA" id="ARBA00000085"/>
    </source>
</evidence>
<proteinExistence type="predicted"/>
<dbReference type="InterPro" id="IPR015943">
    <property type="entry name" value="WD40/YVTN_repeat-like_dom_sf"/>
</dbReference>
<gene>
    <name evidence="10" type="ORF">J3U87_30655</name>
</gene>
<dbReference type="PRINTS" id="PR00344">
    <property type="entry name" value="BCTRLSENSOR"/>
</dbReference>
<dbReference type="Pfam" id="PF02518">
    <property type="entry name" value="HATPase_c"/>
    <property type="match status" value="2"/>
</dbReference>
<dbReference type="InterPro" id="IPR011110">
    <property type="entry name" value="Reg_prop"/>
</dbReference>
<dbReference type="FunFam" id="3.30.565.10:FF:000010">
    <property type="entry name" value="Sensor histidine kinase RcsC"/>
    <property type="match status" value="1"/>
</dbReference>
<dbReference type="InterPro" id="IPR005467">
    <property type="entry name" value="His_kinase_dom"/>
</dbReference>
<dbReference type="KEGG" id="scor:J3U87_30655"/>
<dbReference type="InterPro" id="IPR036097">
    <property type="entry name" value="HisK_dim/P_sf"/>
</dbReference>
<evidence type="ECO:0000256" key="6">
    <source>
        <dbReference type="SAM" id="Phobius"/>
    </source>
</evidence>
<dbReference type="PROSITE" id="PS50109">
    <property type="entry name" value="HIS_KIN"/>
    <property type="match status" value="2"/>
</dbReference>
<dbReference type="SUPFAM" id="SSF47384">
    <property type="entry name" value="Homodimeric domain of signal transducing histidine kinase"/>
    <property type="match status" value="1"/>
</dbReference>